<dbReference type="EMBL" id="JAGMUV010000009">
    <property type="protein sequence ID" value="KAH7144031.1"/>
    <property type="molecule type" value="Genomic_DNA"/>
</dbReference>
<keyword evidence="2 7" id="KW-0812">Transmembrane</keyword>
<comment type="caution">
    <text evidence="9">The sequence shown here is derived from an EMBL/GenBank/DDBJ whole genome shotgun (WGS) entry which is preliminary data.</text>
</comment>
<keyword evidence="10" id="KW-1185">Reference proteome</keyword>
<sequence length="373" mass="40169">MGSPSNEALGPPPEGVTPNFDTGWTSVNMAALIVFSITFTLATITLAIRYFTSAFIVRKLELDVVLITLSWLITITHFACMVVAIPLGWGKHTWDIPLSNAVAFQRATIPLLATYMACPAITKLAILSVLNRISPSKRFHFATYFIAALIVIYTIVYMALLGGPCNPLRQGSDTCIAKGAISHVALNVATDIAIIVLPLPTLWRLQMPFRQKIAAGGILTLGSAVLVASIARAPTVVALTPKADFTYKLAQSSVWSILEMNLGIVCCNIMRMKPFADRYFPSLTAMIGLSVTGSSNQTAPQGSSSHPSRANEPSRGTQLQDMAKQPESYRGSSEAIFAGGSRSEQVTYVDNKGLDSPNRSTESILRLEERGSG</sequence>
<evidence type="ECO:0000313" key="10">
    <source>
        <dbReference type="Proteomes" id="UP000738349"/>
    </source>
</evidence>
<feature type="transmembrane region" description="Helical" evidence="7">
    <location>
        <begin position="213"/>
        <end position="233"/>
    </location>
</feature>
<dbReference type="PANTHER" id="PTHR33048:SF129">
    <property type="entry name" value="INTEGRAL MEMBRANE PROTEIN-RELATED"/>
    <property type="match status" value="1"/>
</dbReference>
<proteinExistence type="inferred from homology"/>
<evidence type="ECO:0000259" key="8">
    <source>
        <dbReference type="Pfam" id="PF20684"/>
    </source>
</evidence>
<evidence type="ECO:0000256" key="2">
    <source>
        <dbReference type="ARBA" id="ARBA00022692"/>
    </source>
</evidence>
<comment type="similarity">
    <text evidence="5">Belongs to the SAT4 family.</text>
</comment>
<organism evidence="9 10">
    <name type="scientific">Dactylonectria macrodidyma</name>
    <dbReference type="NCBI Taxonomy" id="307937"/>
    <lineage>
        <taxon>Eukaryota</taxon>
        <taxon>Fungi</taxon>
        <taxon>Dikarya</taxon>
        <taxon>Ascomycota</taxon>
        <taxon>Pezizomycotina</taxon>
        <taxon>Sordariomycetes</taxon>
        <taxon>Hypocreomycetidae</taxon>
        <taxon>Hypocreales</taxon>
        <taxon>Nectriaceae</taxon>
        <taxon>Dactylonectria</taxon>
    </lineage>
</organism>
<evidence type="ECO:0000256" key="6">
    <source>
        <dbReference type="SAM" id="MobiDB-lite"/>
    </source>
</evidence>
<dbReference type="InterPro" id="IPR049326">
    <property type="entry name" value="Rhodopsin_dom_fungi"/>
</dbReference>
<dbReference type="Proteomes" id="UP000738349">
    <property type="component" value="Unassembled WGS sequence"/>
</dbReference>
<evidence type="ECO:0000256" key="4">
    <source>
        <dbReference type="ARBA" id="ARBA00023136"/>
    </source>
</evidence>
<dbReference type="OrthoDB" id="5401779at2759"/>
<name>A0A9P9J0Y8_9HYPO</name>
<reference evidence="9" key="1">
    <citation type="journal article" date="2021" name="Nat. Commun.">
        <title>Genetic determinants of endophytism in the Arabidopsis root mycobiome.</title>
        <authorList>
            <person name="Mesny F."/>
            <person name="Miyauchi S."/>
            <person name="Thiergart T."/>
            <person name="Pickel B."/>
            <person name="Atanasova L."/>
            <person name="Karlsson M."/>
            <person name="Huettel B."/>
            <person name="Barry K.W."/>
            <person name="Haridas S."/>
            <person name="Chen C."/>
            <person name="Bauer D."/>
            <person name="Andreopoulos W."/>
            <person name="Pangilinan J."/>
            <person name="LaButti K."/>
            <person name="Riley R."/>
            <person name="Lipzen A."/>
            <person name="Clum A."/>
            <person name="Drula E."/>
            <person name="Henrissat B."/>
            <person name="Kohler A."/>
            <person name="Grigoriev I.V."/>
            <person name="Martin F.M."/>
            <person name="Hacquard S."/>
        </authorList>
    </citation>
    <scope>NUCLEOTIDE SEQUENCE</scope>
    <source>
        <strain evidence="9">MPI-CAGE-AT-0147</strain>
    </source>
</reference>
<dbReference type="PANTHER" id="PTHR33048">
    <property type="entry name" value="PTH11-LIKE INTEGRAL MEMBRANE PROTEIN (AFU_ORTHOLOGUE AFUA_5G11245)"/>
    <property type="match status" value="1"/>
</dbReference>
<feature type="transmembrane region" description="Helical" evidence="7">
    <location>
        <begin position="141"/>
        <end position="160"/>
    </location>
</feature>
<evidence type="ECO:0000256" key="1">
    <source>
        <dbReference type="ARBA" id="ARBA00004141"/>
    </source>
</evidence>
<feature type="transmembrane region" description="Helical" evidence="7">
    <location>
        <begin position="180"/>
        <end position="201"/>
    </location>
</feature>
<dbReference type="InterPro" id="IPR052337">
    <property type="entry name" value="SAT4-like"/>
</dbReference>
<gene>
    <name evidence="9" type="ORF">EDB81DRAFT_797215</name>
</gene>
<evidence type="ECO:0000313" key="9">
    <source>
        <dbReference type="EMBL" id="KAH7144031.1"/>
    </source>
</evidence>
<evidence type="ECO:0000256" key="7">
    <source>
        <dbReference type="SAM" id="Phobius"/>
    </source>
</evidence>
<dbReference type="AlphaFoldDB" id="A0A9P9J0Y8"/>
<feature type="transmembrane region" description="Helical" evidence="7">
    <location>
        <begin position="253"/>
        <end position="270"/>
    </location>
</feature>
<feature type="transmembrane region" description="Helical" evidence="7">
    <location>
        <begin position="64"/>
        <end position="89"/>
    </location>
</feature>
<feature type="transmembrane region" description="Helical" evidence="7">
    <location>
        <begin position="109"/>
        <end position="129"/>
    </location>
</feature>
<keyword evidence="4 7" id="KW-0472">Membrane</keyword>
<evidence type="ECO:0000256" key="3">
    <source>
        <dbReference type="ARBA" id="ARBA00022989"/>
    </source>
</evidence>
<feature type="compositionally biased region" description="Polar residues" evidence="6">
    <location>
        <begin position="294"/>
        <end position="308"/>
    </location>
</feature>
<feature type="transmembrane region" description="Helical" evidence="7">
    <location>
        <begin position="29"/>
        <end position="52"/>
    </location>
</feature>
<keyword evidence="3 7" id="KW-1133">Transmembrane helix</keyword>
<feature type="region of interest" description="Disordered" evidence="6">
    <location>
        <begin position="294"/>
        <end position="373"/>
    </location>
</feature>
<accession>A0A9P9J0Y8</accession>
<evidence type="ECO:0000256" key="5">
    <source>
        <dbReference type="ARBA" id="ARBA00038359"/>
    </source>
</evidence>
<feature type="domain" description="Rhodopsin" evidence="8">
    <location>
        <begin position="48"/>
        <end position="276"/>
    </location>
</feature>
<protein>
    <recommendedName>
        <fullName evidence="8">Rhodopsin domain-containing protein</fullName>
    </recommendedName>
</protein>
<dbReference type="Pfam" id="PF20684">
    <property type="entry name" value="Fung_rhodopsin"/>
    <property type="match status" value="1"/>
</dbReference>
<dbReference type="GO" id="GO:0016020">
    <property type="term" value="C:membrane"/>
    <property type="evidence" value="ECO:0007669"/>
    <property type="project" value="UniProtKB-SubCell"/>
</dbReference>
<comment type="subcellular location">
    <subcellularLocation>
        <location evidence="1">Membrane</location>
        <topology evidence="1">Multi-pass membrane protein</topology>
    </subcellularLocation>
</comment>